<dbReference type="Pfam" id="PF07992">
    <property type="entry name" value="Pyr_redox_2"/>
    <property type="match status" value="1"/>
</dbReference>
<dbReference type="EMBL" id="DVHU01000091">
    <property type="protein sequence ID" value="HIR93788.1"/>
    <property type="molecule type" value="Genomic_DNA"/>
</dbReference>
<dbReference type="Gene3D" id="3.50.50.60">
    <property type="entry name" value="FAD/NAD(P)-binding domain"/>
    <property type="match status" value="2"/>
</dbReference>
<evidence type="ECO:0000256" key="1">
    <source>
        <dbReference type="ARBA" id="ARBA00001974"/>
    </source>
</evidence>
<evidence type="ECO:0000259" key="4">
    <source>
        <dbReference type="Pfam" id="PF07992"/>
    </source>
</evidence>
<comment type="caution">
    <text evidence="6">The sequence shown here is derived from an EMBL/GenBank/DDBJ whole genome shotgun (WGS) entry which is preliminary data.</text>
</comment>
<feature type="domain" description="NADH-rubredoxin oxidoreductase C-terminal" evidence="5">
    <location>
        <begin position="316"/>
        <end position="378"/>
    </location>
</feature>
<dbReference type="InterPro" id="IPR023753">
    <property type="entry name" value="FAD/NAD-binding_dom"/>
</dbReference>
<name>A0A9D1EKY4_9FIRM</name>
<dbReference type="PRINTS" id="PR00368">
    <property type="entry name" value="FADPNR"/>
</dbReference>
<dbReference type="PANTHER" id="PTHR43429">
    <property type="entry name" value="PYRIDINE NUCLEOTIDE-DISULFIDE OXIDOREDUCTASE DOMAIN-CONTAINING"/>
    <property type="match status" value="1"/>
</dbReference>
<dbReference type="InterPro" id="IPR041575">
    <property type="entry name" value="Rubredoxin_C"/>
</dbReference>
<gene>
    <name evidence="6" type="ORF">IAB98_10265</name>
</gene>
<evidence type="ECO:0000259" key="5">
    <source>
        <dbReference type="Pfam" id="PF18267"/>
    </source>
</evidence>
<dbReference type="AlphaFoldDB" id="A0A9D1EKY4"/>
<dbReference type="PRINTS" id="PR00411">
    <property type="entry name" value="PNDRDTASEI"/>
</dbReference>
<evidence type="ECO:0000256" key="3">
    <source>
        <dbReference type="ARBA" id="ARBA00022827"/>
    </source>
</evidence>
<dbReference type="Gene3D" id="3.30.390.30">
    <property type="match status" value="1"/>
</dbReference>
<dbReference type="Proteomes" id="UP000886841">
    <property type="component" value="Unassembled WGS sequence"/>
</dbReference>
<dbReference type="SUPFAM" id="SSF51905">
    <property type="entry name" value="FAD/NAD(P)-binding domain"/>
    <property type="match status" value="1"/>
</dbReference>
<evidence type="ECO:0000313" key="7">
    <source>
        <dbReference type="Proteomes" id="UP000886841"/>
    </source>
</evidence>
<dbReference type="InterPro" id="IPR016156">
    <property type="entry name" value="FAD/NAD-linked_Rdtase_dimer_sf"/>
</dbReference>
<organism evidence="6 7">
    <name type="scientific">Candidatus Egerieimonas intestinavium</name>
    <dbReference type="NCBI Taxonomy" id="2840777"/>
    <lineage>
        <taxon>Bacteria</taxon>
        <taxon>Bacillati</taxon>
        <taxon>Bacillota</taxon>
        <taxon>Clostridia</taxon>
        <taxon>Lachnospirales</taxon>
        <taxon>Lachnospiraceae</taxon>
        <taxon>Lachnospiraceae incertae sedis</taxon>
        <taxon>Candidatus Egerieimonas</taxon>
    </lineage>
</organism>
<sequence length="411" mass="44568">MTKYVIIGAGAAGVMAADRLRVMDEGGEITVISVDEHVHSRCMLHKYLGHERTVEEINFVPEDFFEKRDIRWVKGEKITAIRPQEKQVDLECGAFLPYDKLLIATGAGYFIPPIPGFREGKNVYGFRDFSDAKALDEAVKGKKKVFIVGSGLVGLDAASALCHQGYEVTIAEMAGRVMPLQTDDYAASVYQRAFEEAGCTFYLGIGVTGSKLDEEGNLTHVVLSDGSEIPCDVVMVAAGVRPQIGFLEGSGIAVGRGVEVNEYLQTSDPDIYAAGDVTGLSGVWPDAFDQGKTAAMNMAGVPVAYEKPYPFKNTSNFFGISMLSLGKLDPIPEGAQVETVMDRGTYKKAILVDGKLQGLLIQGDISNTGIYLELIKNQVDVGALGKSVFDLSYADFYHMNPRTGAFSYTEE</sequence>
<keyword evidence="2" id="KW-0285">Flavoprotein</keyword>
<protein>
    <submittedName>
        <fullName evidence="6">NAD(P)/FAD-dependent oxidoreductase</fullName>
    </submittedName>
</protein>
<dbReference type="GO" id="GO:0016491">
    <property type="term" value="F:oxidoreductase activity"/>
    <property type="evidence" value="ECO:0007669"/>
    <property type="project" value="InterPro"/>
</dbReference>
<dbReference type="InterPro" id="IPR050260">
    <property type="entry name" value="FAD-bd_OxRdtase"/>
</dbReference>
<reference evidence="6" key="1">
    <citation type="submission" date="2020-10" db="EMBL/GenBank/DDBJ databases">
        <authorList>
            <person name="Gilroy R."/>
        </authorList>
    </citation>
    <scope>NUCLEOTIDE SEQUENCE</scope>
    <source>
        <strain evidence="6">ChiSxjej1B13-7041</strain>
    </source>
</reference>
<dbReference type="InterPro" id="IPR036188">
    <property type="entry name" value="FAD/NAD-bd_sf"/>
</dbReference>
<proteinExistence type="predicted"/>
<comment type="cofactor">
    <cofactor evidence="1">
        <name>FAD</name>
        <dbReference type="ChEBI" id="CHEBI:57692"/>
    </cofactor>
</comment>
<accession>A0A9D1EKY4</accession>
<reference evidence="6" key="2">
    <citation type="journal article" date="2021" name="PeerJ">
        <title>Extensive microbial diversity within the chicken gut microbiome revealed by metagenomics and culture.</title>
        <authorList>
            <person name="Gilroy R."/>
            <person name="Ravi A."/>
            <person name="Getino M."/>
            <person name="Pursley I."/>
            <person name="Horton D.L."/>
            <person name="Alikhan N.F."/>
            <person name="Baker D."/>
            <person name="Gharbi K."/>
            <person name="Hall N."/>
            <person name="Watson M."/>
            <person name="Adriaenssens E.M."/>
            <person name="Foster-Nyarko E."/>
            <person name="Jarju S."/>
            <person name="Secka A."/>
            <person name="Antonio M."/>
            <person name="Oren A."/>
            <person name="Chaudhuri R.R."/>
            <person name="La Ragione R."/>
            <person name="Hildebrand F."/>
            <person name="Pallen M.J."/>
        </authorList>
    </citation>
    <scope>NUCLEOTIDE SEQUENCE</scope>
    <source>
        <strain evidence="6">ChiSxjej1B13-7041</strain>
    </source>
</reference>
<keyword evidence="3" id="KW-0274">FAD</keyword>
<feature type="domain" description="FAD/NAD(P)-binding" evidence="4">
    <location>
        <begin position="3"/>
        <end position="291"/>
    </location>
</feature>
<dbReference type="Pfam" id="PF18267">
    <property type="entry name" value="Rubredoxin_C"/>
    <property type="match status" value="1"/>
</dbReference>
<dbReference type="PANTHER" id="PTHR43429:SF3">
    <property type="entry name" value="NITRITE REDUCTASE [NAD(P)H]"/>
    <property type="match status" value="1"/>
</dbReference>
<evidence type="ECO:0000313" key="6">
    <source>
        <dbReference type="EMBL" id="HIR93788.1"/>
    </source>
</evidence>
<evidence type="ECO:0000256" key="2">
    <source>
        <dbReference type="ARBA" id="ARBA00022630"/>
    </source>
</evidence>